<keyword evidence="4" id="KW-1185">Reference proteome</keyword>
<dbReference type="EMBL" id="JANIEX010000269">
    <property type="protein sequence ID" value="KAJ3569803.1"/>
    <property type="molecule type" value="Genomic_DNA"/>
</dbReference>
<keyword evidence="1" id="KW-0677">Repeat</keyword>
<accession>A0AAD5W0F3</accession>
<dbReference type="InterPro" id="IPR056884">
    <property type="entry name" value="NPHP3-like_N"/>
</dbReference>
<organism evidence="3 4">
    <name type="scientific">Leucocoprinus birnbaumii</name>
    <dbReference type="NCBI Taxonomy" id="56174"/>
    <lineage>
        <taxon>Eukaryota</taxon>
        <taxon>Fungi</taxon>
        <taxon>Dikarya</taxon>
        <taxon>Basidiomycota</taxon>
        <taxon>Agaricomycotina</taxon>
        <taxon>Agaricomycetes</taxon>
        <taxon>Agaricomycetidae</taxon>
        <taxon>Agaricales</taxon>
        <taxon>Agaricineae</taxon>
        <taxon>Agaricaceae</taxon>
        <taxon>Leucocoprinus</taxon>
    </lineage>
</organism>
<reference evidence="3" key="1">
    <citation type="submission" date="2022-07" db="EMBL/GenBank/DDBJ databases">
        <title>Genome Sequence of Leucocoprinus birnbaumii.</title>
        <authorList>
            <person name="Buettner E."/>
        </authorList>
    </citation>
    <scope>NUCLEOTIDE SEQUENCE</scope>
    <source>
        <strain evidence="3">VT141</strain>
    </source>
</reference>
<comment type="caution">
    <text evidence="3">The sequence shown here is derived from an EMBL/GenBank/DDBJ whole genome shotgun (WGS) entry which is preliminary data.</text>
</comment>
<dbReference type="PANTHER" id="PTHR10039">
    <property type="entry name" value="AMELOGENIN"/>
    <property type="match status" value="1"/>
</dbReference>
<protein>
    <recommendedName>
        <fullName evidence="2">Nephrocystin 3-like N-terminal domain-containing protein</fullName>
    </recommendedName>
</protein>
<evidence type="ECO:0000259" key="2">
    <source>
        <dbReference type="Pfam" id="PF24883"/>
    </source>
</evidence>
<dbReference type="AlphaFoldDB" id="A0AAD5W0F3"/>
<evidence type="ECO:0000313" key="4">
    <source>
        <dbReference type="Proteomes" id="UP001213000"/>
    </source>
</evidence>
<evidence type="ECO:0000313" key="3">
    <source>
        <dbReference type="EMBL" id="KAJ3569803.1"/>
    </source>
</evidence>
<dbReference type="Pfam" id="PF24883">
    <property type="entry name" value="NPHP3_N"/>
    <property type="match status" value="1"/>
</dbReference>
<proteinExistence type="predicted"/>
<dbReference type="Proteomes" id="UP001213000">
    <property type="component" value="Unassembled WGS sequence"/>
</dbReference>
<dbReference type="InterPro" id="IPR027417">
    <property type="entry name" value="P-loop_NTPase"/>
</dbReference>
<dbReference type="Gene3D" id="3.40.50.300">
    <property type="entry name" value="P-loop containing nucleotide triphosphate hydrolases"/>
    <property type="match status" value="1"/>
</dbReference>
<name>A0AAD5W0F3_9AGAR</name>
<sequence>MKSDYSRFFHVTVLPISREADEDIELYLQNGLKNVLRRRNILLSYPWPSKRDIEALVNAAAGLFIYPATIIRFVDQTGRAPEELLNLVLGALGASSDYRSIGSNGATIQPFAELDAFYMLIMRRIPENLLPSVQLLLTLAITTPFESCTWSAIGLSNMLGFSESQFRLVCNELHAVLHFQEADALGAHPDLPCTKLIHSTTLSDIPHSGNAWLRQVVSRLGGVLTFYHKSFYDFLSDPIRSGTFCVSTSHLVHAYDGPSNVLSWPAHVTLIDSYIKVVTFNNAGFTLLHALHPYNQLDPQIVGLLADFDFRKHLLSQCYVFSGALVSRSINLGFPSLAKYVHGASISTMLCRIPPSFFHAFDGQLFRESVRQLEKHGVIRKMHSSDLMTRLRKNSGKSRGKVTSGLYKKGYGSRKTYWYWEPTQIMNLNQAHGFIMHQPQFIYLQTDGHRGIDILLQASLPEATHDSVHRHPAPSCFPGTRQQHIEDITQWVDHRRDDTRQLPPIYCMTGPAGVGKSAIAQTCAEHLQRLNMLGAAFFFSVNGRDDHTRFFPSLAYQLSTTLPESYRDLLNQMILKDKTLVYKKLDSQFQKLIVEPLSGLNLLNHTVSRKAILICGLDECKSKDVQCEIIKIIAASVKNGDTPFCWAFFSRPEAHIKATFENPDINKFTSFAFLPISCGIDAEIEVYLKGAFENLVRRHNLHVSRPWPSTAQLKTLVEAASGLFVYAATLLRFIEQFTLDPNEPLNEVLELISKSSRNVKAGPPAGATAFYELDMFYKHVIGRIPKDALPSTLRFLAGFLLSPFGSAWQVVLLSNLLRLSKVKFWSICHILQPVLYCRMESHDDSQTSSGMTEDNGVLFMYHKSFYDFPDDPARSGDFCVSTTSFRTDLFDHLIRLHHELSGTYLIQNEKLVLAPLLPNSAVSLSWPTGAEEFDAFIKRWIFDHATSKLIYPHSLSDLPRQLVQKLPDVDYRKVFLAQAGMYTNGGYIVSLEVFRCNGIGRRINGTFFYCIPPSEFASFDVQGFHQMIELYTNLTIIQPYFPSSSSSVSSVSSLKGLYTFGHGSKRHFWYWEINQEDQCYYEFGTVDADVALSWHRNLKLDLTVFLSLAGDGIMVGPRGNFEEMRRNQLISLRMNDLSSS</sequence>
<dbReference type="SUPFAM" id="SSF52540">
    <property type="entry name" value="P-loop containing nucleoside triphosphate hydrolases"/>
    <property type="match status" value="1"/>
</dbReference>
<feature type="domain" description="Nephrocystin 3-like N-terminal" evidence="2">
    <location>
        <begin position="487"/>
        <end position="651"/>
    </location>
</feature>
<evidence type="ECO:0000256" key="1">
    <source>
        <dbReference type="ARBA" id="ARBA00022737"/>
    </source>
</evidence>
<dbReference type="PANTHER" id="PTHR10039:SF5">
    <property type="entry name" value="NACHT DOMAIN-CONTAINING PROTEIN"/>
    <property type="match status" value="1"/>
</dbReference>
<gene>
    <name evidence="3" type="ORF">NP233_g4813</name>
</gene>